<dbReference type="SUPFAM" id="SSF53686">
    <property type="entry name" value="Tryptophan synthase beta subunit-like PLP-dependent enzymes"/>
    <property type="match status" value="1"/>
</dbReference>
<proteinExistence type="inferred from homology"/>
<keyword evidence="2 4" id="KW-0663">Pyridoxal phosphate</keyword>
<dbReference type="Gene3D" id="3.40.50.1100">
    <property type="match status" value="2"/>
</dbReference>
<dbReference type="Proteomes" id="UP000008838">
    <property type="component" value="Chromosome"/>
</dbReference>
<dbReference type="RefSeq" id="WP_012399297.1">
    <property type="nucleotide sequence ID" value="NC_010617.1"/>
</dbReference>
<dbReference type="AlphaFoldDB" id="B2GIF4"/>
<evidence type="ECO:0000259" key="6">
    <source>
        <dbReference type="Pfam" id="PF00291"/>
    </source>
</evidence>
<dbReference type="HOGENOM" id="CLU_035707_0_0_11"/>
<dbReference type="EMBL" id="AP009152">
    <property type="protein sequence ID" value="BAG30576.1"/>
    <property type="molecule type" value="Genomic_DNA"/>
</dbReference>
<dbReference type="InterPro" id="IPR036052">
    <property type="entry name" value="TrpB-like_PALP_sf"/>
</dbReference>
<dbReference type="Pfam" id="PF00291">
    <property type="entry name" value="PALP"/>
    <property type="match status" value="1"/>
</dbReference>
<dbReference type="InterPro" id="IPR050147">
    <property type="entry name" value="Ser/Thr_Dehydratase"/>
</dbReference>
<evidence type="ECO:0000256" key="3">
    <source>
        <dbReference type="ARBA" id="ARBA00023239"/>
    </source>
</evidence>
<evidence type="ECO:0000256" key="4">
    <source>
        <dbReference type="HAMAP-Rule" id="MF_01030"/>
    </source>
</evidence>
<gene>
    <name evidence="4 7" type="primary">dsdA</name>
    <name evidence="7" type="ordered locus">KRH_22290</name>
</gene>
<feature type="domain" description="Tryptophan synthase beta chain-like PALP" evidence="6">
    <location>
        <begin position="229"/>
        <end position="474"/>
    </location>
</feature>
<evidence type="ECO:0000313" key="7">
    <source>
        <dbReference type="EMBL" id="BAG30576.1"/>
    </source>
</evidence>
<organism evidence="7 8">
    <name type="scientific">Kocuria rhizophila (strain ATCC 9341 / DSM 348 / NBRC 103217 / DC2201)</name>
    <dbReference type="NCBI Taxonomy" id="378753"/>
    <lineage>
        <taxon>Bacteria</taxon>
        <taxon>Bacillati</taxon>
        <taxon>Actinomycetota</taxon>
        <taxon>Actinomycetes</taxon>
        <taxon>Micrococcales</taxon>
        <taxon>Micrococcaceae</taxon>
        <taxon>Kocuria</taxon>
    </lineage>
</organism>
<comment type="cofactor">
    <cofactor evidence="1 4">
        <name>pyridoxal 5'-phosphate</name>
        <dbReference type="ChEBI" id="CHEBI:597326"/>
    </cofactor>
</comment>
<feature type="compositionally biased region" description="Low complexity" evidence="5">
    <location>
        <begin position="178"/>
        <end position="197"/>
    </location>
</feature>
<name>B2GIF4_KOCRD</name>
<dbReference type="InterPro" id="IPR001926">
    <property type="entry name" value="TrpB-like_PALP"/>
</dbReference>
<keyword evidence="8" id="KW-1185">Reference proteome</keyword>
<feature type="region of interest" description="Disordered" evidence="5">
    <location>
        <begin position="1"/>
        <end position="23"/>
    </location>
</feature>
<evidence type="ECO:0000256" key="5">
    <source>
        <dbReference type="SAM" id="MobiDB-lite"/>
    </source>
</evidence>
<comment type="catalytic activity">
    <reaction evidence="4">
        <text>D-serine = pyruvate + NH4(+)</text>
        <dbReference type="Rhea" id="RHEA:13977"/>
        <dbReference type="ChEBI" id="CHEBI:15361"/>
        <dbReference type="ChEBI" id="CHEBI:28938"/>
        <dbReference type="ChEBI" id="CHEBI:35247"/>
        <dbReference type="EC" id="4.3.1.18"/>
    </reaction>
</comment>
<dbReference type="KEGG" id="krh:KRH_22290"/>
<feature type="region of interest" description="Disordered" evidence="5">
    <location>
        <begin position="150"/>
        <end position="208"/>
    </location>
</feature>
<sequence>MTAQRPDPRPASLPPAREDAFPGGLLADPLAARLAREEPLTWWNPAATDVAQGLAASGVDPAIVDDAAARLERFRPWIARTFPDTAAAGGLIESPLQAAPAWQEAAGVRSGRVLLKRDDILPVSGSVKARGGVHEVLQYAESLAVAHGLLPAPVTHPDPATHADPDSTPALPHDRPAADGAASSGPGRSGATNVGSGQSEGAGTGAGGTASRAVGYTAFSSAPFRALMAGHRVVVGSTGNLGLSIGIISAALGLQATVHMSTHAQQWKKDLLRSRGVEVVEHSTDYTRAVAAGRAAAEHDDAVHFVDDEHSLSLFAGYAVAGARVAAQLREQGITVDRDHPLVVHLPCGIGGAPGGVAYGLVRELGDAVRCAFVEPTQAPCMLLGLHTGLHDGISVAQLGLSTRTVADGLAVGRPSGFVGRAMQGLIAGCVTASDEQMTDQVKALYATEGMVVEPSAAAALESILRVAGDAARGDSFEGAGVRVPEGATHLAWLTGGGMLPADVRARYLH</sequence>
<evidence type="ECO:0000313" key="8">
    <source>
        <dbReference type="Proteomes" id="UP000008838"/>
    </source>
</evidence>
<dbReference type="EC" id="4.3.1.18" evidence="4"/>
<dbReference type="NCBIfam" id="TIGR02035">
    <property type="entry name" value="D_Ser_am_lyase"/>
    <property type="match status" value="1"/>
</dbReference>
<dbReference type="eggNOG" id="COG3048">
    <property type="taxonomic scope" value="Bacteria"/>
</dbReference>
<dbReference type="HAMAP" id="MF_01030">
    <property type="entry name" value="D_Ser_dehydrat"/>
    <property type="match status" value="1"/>
</dbReference>
<feature type="modified residue" description="N6-(pyridoxal phosphate)lysine" evidence="4">
    <location>
        <position position="128"/>
    </location>
</feature>
<dbReference type="GO" id="GO:0030170">
    <property type="term" value="F:pyridoxal phosphate binding"/>
    <property type="evidence" value="ECO:0007669"/>
    <property type="project" value="InterPro"/>
</dbReference>
<dbReference type="STRING" id="378753.KRH_22290"/>
<dbReference type="NCBIfam" id="NF002823">
    <property type="entry name" value="PRK02991.1"/>
    <property type="match status" value="1"/>
</dbReference>
<dbReference type="PANTHER" id="PTHR48078">
    <property type="entry name" value="THREONINE DEHYDRATASE, MITOCHONDRIAL-RELATED"/>
    <property type="match status" value="1"/>
</dbReference>
<comment type="similarity">
    <text evidence="4">Belongs to the serine/threonine dehydratase family. DsdA subfamily.</text>
</comment>
<reference evidence="7 8" key="1">
    <citation type="journal article" date="2008" name="J. Bacteriol.">
        <title>Complete genome sequence of the soil actinomycete Kocuria rhizophila.</title>
        <authorList>
            <person name="Takarada H."/>
            <person name="Sekine M."/>
            <person name="Kosugi H."/>
            <person name="Matsuo Y."/>
            <person name="Fujisawa T."/>
            <person name="Omata S."/>
            <person name="Kishi E."/>
            <person name="Shimizu A."/>
            <person name="Tsukatani N."/>
            <person name="Tanikawa S."/>
            <person name="Fujita N."/>
            <person name="Harayama S."/>
        </authorList>
    </citation>
    <scope>NUCLEOTIDE SEQUENCE [LARGE SCALE GENOMIC DNA]</scope>
    <source>
        <strain evidence="8">ATCC 9341 / DSM 348 / NBRC 103217 / DC2201</strain>
    </source>
</reference>
<evidence type="ECO:0000256" key="1">
    <source>
        <dbReference type="ARBA" id="ARBA00001933"/>
    </source>
</evidence>
<dbReference type="PANTHER" id="PTHR48078:SF9">
    <property type="entry name" value="D-SERINE DEHYDRATASE"/>
    <property type="match status" value="1"/>
</dbReference>
<evidence type="ECO:0000256" key="2">
    <source>
        <dbReference type="ARBA" id="ARBA00022898"/>
    </source>
</evidence>
<protein>
    <recommendedName>
        <fullName evidence="4">Probable D-serine dehydratase</fullName>
        <ecNumber evidence="4">4.3.1.18</ecNumber>
    </recommendedName>
    <alternativeName>
        <fullName evidence="4">D-serine deaminase</fullName>
        <shortName evidence="4">DSD</shortName>
    </alternativeName>
</protein>
<dbReference type="GO" id="GO:0008721">
    <property type="term" value="F:D-serine ammonia-lyase activity"/>
    <property type="evidence" value="ECO:0007669"/>
    <property type="project" value="UniProtKB-EC"/>
</dbReference>
<dbReference type="GO" id="GO:0036088">
    <property type="term" value="P:D-serine catabolic process"/>
    <property type="evidence" value="ECO:0007669"/>
    <property type="project" value="TreeGrafter"/>
</dbReference>
<accession>B2GIF4</accession>
<dbReference type="InterPro" id="IPR011780">
    <property type="entry name" value="D_Ser_am_lyase"/>
</dbReference>
<dbReference type="GO" id="GO:0009097">
    <property type="term" value="P:isoleucine biosynthetic process"/>
    <property type="evidence" value="ECO:0007669"/>
    <property type="project" value="TreeGrafter"/>
</dbReference>
<dbReference type="GO" id="GO:0016836">
    <property type="term" value="F:hydro-lyase activity"/>
    <property type="evidence" value="ECO:0007669"/>
    <property type="project" value="UniProtKB-UniRule"/>
</dbReference>
<keyword evidence="3 4" id="KW-0456">Lyase</keyword>
<feature type="compositionally biased region" description="Gly residues" evidence="5">
    <location>
        <begin position="198"/>
        <end position="208"/>
    </location>
</feature>